<dbReference type="KEGG" id="din:Selin_2550"/>
<protein>
    <recommendedName>
        <fullName evidence="1">diguanylate cyclase</fullName>
        <ecNumber evidence="1">2.7.7.65</ecNumber>
    </recommendedName>
</protein>
<proteinExistence type="predicted"/>
<dbReference type="RefSeq" id="WP_013507131.1">
    <property type="nucleotide sequence ID" value="NC_014836.1"/>
</dbReference>
<dbReference type="SMART" id="SM00091">
    <property type="entry name" value="PAS"/>
    <property type="match status" value="1"/>
</dbReference>
<dbReference type="GO" id="GO:0005886">
    <property type="term" value="C:plasma membrane"/>
    <property type="evidence" value="ECO:0007669"/>
    <property type="project" value="TreeGrafter"/>
</dbReference>
<dbReference type="SMART" id="SM00448">
    <property type="entry name" value="REC"/>
    <property type="match status" value="1"/>
</dbReference>
<gene>
    <name evidence="7" type="ordered locus">Selin_2550</name>
</gene>
<dbReference type="InterPro" id="IPR011006">
    <property type="entry name" value="CheY-like_superfamily"/>
</dbReference>
<evidence type="ECO:0000259" key="6">
    <source>
        <dbReference type="PROSITE" id="PS50887"/>
    </source>
</evidence>
<evidence type="ECO:0000313" key="8">
    <source>
        <dbReference type="Proteomes" id="UP000002572"/>
    </source>
</evidence>
<dbReference type="PANTHER" id="PTHR45138:SF9">
    <property type="entry name" value="DIGUANYLATE CYCLASE DGCM-RELATED"/>
    <property type="match status" value="1"/>
</dbReference>
<dbReference type="GO" id="GO:0052621">
    <property type="term" value="F:diguanylate cyclase activity"/>
    <property type="evidence" value="ECO:0007669"/>
    <property type="project" value="UniProtKB-EC"/>
</dbReference>
<dbReference type="Gene3D" id="3.40.50.2300">
    <property type="match status" value="1"/>
</dbReference>
<dbReference type="InterPro" id="IPR029787">
    <property type="entry name" value="Nucleotide_cyclase"/>
</dbReference>
<dbReference type="CDD" id="cd17534">
    <property type="entry name" value="REC_DC-like"/>
    <property type="match status" value="1"/>
</dbReference>
<dbReference type="GO" id="GO:0043709">
    <property type="term" value="P:cell adhesion involved in single-species biofilm formation"/>
    <property type="evidence" value="ECO:0007669"/>
    <property type="project" value="TreeGrafter"/>
</dbReference>
<dbReference type="GO" id="GO:1902201">
    <property type="term" value="P:negative regulation of bacterial-type flagellum-dependent cell motility"/>
    <property type="evidence" value="ECO:0007669"/>
    <property type="project" value="TreeGrafter"/>
</dbReference>
<accession>E6W5X7</accession>
<dbReference type="NCBIfam" id="TIGR00254">
    <property type="entry name" value="GGDEF"/>
    <property type="match status" value="1"/>
</dbReference>
<dbReference type="Pfam" id="PF00072">
    <property type="entry name" value="Response_reg"/>
    <property type="match status" value="1"/>
</dbReference>
<name>E6W5X7_DESIS</name>
<dbReference type="NCBIfam" id="TIGR00229">
    <property type="entry name" value="sensory_box"/>
    <property type="match status" value="1"/>
</dbReference>
<dbReference type="Gene3D" id="3.30.70.270">
    <property type="match status" value="1"/>
</dbReference>
<evidence type="ECO:0000256" key="3">
    <source>
        <dbReference type="PROSITE-ProRule" id="PRU00169"/>
    </source>
</evidence>
<dbReference type="Proteomes" id="UP000002572">
    <property type="component" value="Chromosome"/>
</dbReference>
<dbReference type="Pfam" id="PF00990">
    <property type="entry name" value="GGDEF"/>
    <property type="match status" value="1"/>
</dbReference>
<dbReference type="SMART" id="SM00267">
    <property type="entry name" value="GGDEF"/>
    <property type="match status" value="1"/>
</dbReference>
<dbReference type="eggNOG" id="COG0784">
    <property type="taxonomic scope" value="Bacteria"/>
</dbReference>
<dbReference type="FunFam" id="3.30.70.270:FF:000001">
    <property type="entry name" value="Diguanylate cyclase domain protein"/>
    <property type="match status" value="1"/>
</dbReference>
<feature type="domain" description="Response regulatory" evidence="4">
    <location>
        <begin position="5"/>
        <end position="120"/>
    </location>
</feature>
<dbReference type="PROSITE" id="PS50112">
    <property type="entry name" value="PAS"/>
    <property type="match status" value="1"/>
</dbReference>
<sequence>MQQTRVLIVEDESIVALDIKSTLKNLGYDVAGICAYGEEAVKAVEDLSPHLVLMDIVLKGDMDGIEAAEIIRQRFHVPVVFLTSHADKQTLERAKITKPFGYIIKPFDDREIHSNIEMALHSHDVEKRLRESEELFRVLAENSVAGIFIVENDRFVYANPEFLKITGYSADELEQIPFSQLLCNEFRYIAESMHNCDVAAKMQKTIRITSRDQDERWLELATNTVVLRDRCSGIGTAMDVNELKQLQMQMEIFATTDMLTGCYNRRKFEDIFRVETERARRYRQPLAAVLFDIDHFKQVNDTHGHNVGDDVLRTLAALVRGSLRPSDYLVRWGGEEFLVLATETNARQGGHLAQRIRRLIERSEFAAVGTVTISLGVTEFVSDDELHTFIKRADDALYLAKNKGRNRVEVHGLSSEEARETGP</sequence>
<dbReference type="InterPro" id="IPR035965">
    <property type="entry name" value="PAS-like_dom_sf"/>
</dbReference>
<dbReference type="Gene3D" id="3.30.450.20">
    <property type="entry name" value="PAS domain"/>
    <property type="match status" value="1"/>
</dbReference>
<dbReference type="CDD" id="cd01949">
    <property type="entry name" value="GGDEF"/>
    <property type="match status" value="1"/>
</dbReference>
<feature type="domain" description="GGDEF" evidence="6">
    <location>
        <begin position="284"/>
        <end position="413"/>
    </location>
</feature>
<dbReference type="SUPFAM" id="SSF55073">
    <property type="entry name" value="Nucleotide cyclase"/>
    <property type="match status" value="1"/>
</dbReference>
<dbReference type="eggNOG" id="COG3706">
    <property type="taxonomic scope" value="Bacteria"/>
</dbReference>
<dbReference type="STRING" id="653733.Selin_2550"/>
<dbReference type="InterPro" id="IPR001789">
    <property type="entry name" value="Sig_transdc_resp-reg_receiver"/>
</dbReference>
<dbReference type="InterPro" id="IPR000014">
    <property type="entry name" value="PAS"/>
</dbReference>
<evidence type="ECO:0000259" key="5">
    <source>
        <dbReference type="PROSITE" id="PS50112"/>
    </source>
</evidence>
<feature type="domain" description="PAS" evidence="5">
    <location>
        <begin position="132"/>
        <end position="173"/>
    </location>
</feature>
<dbReference type="CDD" id="cd00130">
    <property type="entry name" value="PAS"/>
    <property type="match status" value="1"/>
</dbReference>
<dbReference type="Pfam" id="PF13188">
    <property type="entry name" value="PAS_8"/>
    <property type="match status" value="1"/>
</dbReference>
<dbReference type="EC" id="2.7.7.65" evidence="1"/>
<dbReference type="InterPro" id="IPR050469">
    <property type="entry name" value="Diguanylate_Cyclase"/>
</dbReference>
<feature type="modified residue" description="4-aspartylphosphate" evidence="3">
    <location>
        <position position="55"/>
    </location>
</feature>
<dbReference type="OrthoDB" id="766410at2"/>
<evidence type="ECO:0000256" key="2">
    <source>
        <dbReference type="ARBA" id="ARBA00034247"/>
    </source>
</evidence>
<evidence type="ECO:0000259" key="4">
    <source>
        <dbReference type="PROSITE" id="PS50110"/>
    </source>
</evidence>
<organism evidence="7 8">
    <name type="scientific">Desulfurispirillum indicum (strain ATCC BAA-1389 / DSM 22839 / S5)</name>
    <dbReference type="NCBI Taxonomy" id="653733"/>
    <lineage>
        <taxon>Bacteria</taxon>
        <taxon>Pseudomonadati</taxon>
        <taxon>Chrysiogenota</taxon>
        <taxon>Chrysiogenia</taxon>
        <taxon>Chrysiogenales</taxon>
        <taxon>Chrysiogenaceae</taxon>
        <taxon>Desulfurispirillum</taxon>
    </lineage>
</organism>
<comment type="catalytic activity">
    <reaction evidence="2">
        <text>2 GTP = 3',3'-c-di-GMP + 2 diphosphate</text>
        <dbReference type="Rhea" id="RHEA:24898"/>
        <dbReference type="ChEBI" id="CHEBI:33019"/>
        <dbReference type="ChEBI" id="CHEBI:37565"/>
        <dbReference type="ChEBI" id="CHEBI:58805"/>
        <dbReference type="EC" id="2.7.7.65"/>
    </reaction>
</comment>
<dbReference type="InterPro" id="IPR043128">
    <property type="entry name" value="Rev_trsase/Diguanyl_cyclase"/>
</dbReference>
<dbReference type="SUPFAM" id="SSF55785">
    <property type="entry name" value="PYP-like sensor domain (PAS domain)"/>
    <property type="match status" value="1"/>
</dbReference>
<reference evidence="7 8" key="1">
    <citation type="submission" date="2010-12" db="EMBL/GenBank/DDBJ databases">
        <title>Complete sequence of Desulfurispirillum indicum S5.</title>
        <authorList>
            <consortium name="US DOE Joint Genome Institute"/>
            <person name="Lucas S."/>
            <person name="Copeland A."/>
            <person name="Lapidus A."/>
            <person name="Cheng J.-F."/>
            <person name="Goodwin L."/>
            <person name="Pitluck S."/>
            <person name="Chertkov O."/>
            <person name="Held B."/>
            <person name="Detter J.C."/>
            <person name="Han C."/>
            <person name="Tapia R."/>
            <person name="Land M."/>
            <person name="Hauser L."/>
            <person name="Kyrpides N."/>
            <person name="Ivanova N."/>
            <person name="Mikhailova N."/>
            <person name="Haggblom M."/>
            <person name="Rauschenbach I."/>
            <person name="Bini E."/>
            <person name="Woyke T."/>
        </authorList>
    </citation>
    <scope>NUCLEOTIDE SEQUENCE [LARGE SCALE GENOMIC DNA]</scope>
    <source>
        <strain evidence="8">ATCC BAA-1389 / DSM 22839 / S5</strain>
    </source>
</reference>
<evidence type="ECO:0000256" key="1">
    <source>
        <dbReference type="ARBA" id="ARBA00012528"/>
    </source>
</evidence>
<dbReference type="PROSITE" id="PS50110">
    <property type="entry name" value="RESPONSE_REGULATORY"/>
    <property type="match status" value="1"/>
</dbReference>
<dbReference type="AlphaFoldDB" id="E6W5X7"/>
<evidence type="ECO:0000313" key="7">
    <source>
        <dbReference type="EMBL" id="ADU67262.1"/>
    </source>
</evidence>
<dbReference type="PANTHER" id="PTHR45138">
    <property type="entry name" value="REGULATORY COMPONENTS OF SENSORY TRANSDUCTION SYSTEM"/>
    <property type="match status" value="1"/>
</dbReference>
<keyword evidence="3" id="KW-0597">Phosphoprotein</keyword>
<dbReference type="InterPro" id="IPR000160">
    <property type="entry name" value="GGDEF_dom"/>
</dbReference>
<dbReference type="GO" id="GO:0000160">
    <property type="term" value="P:phosphorelay signal transduction system"/>
    <property type="evidence" value="ECO:0007669"/>
    <property type="project" value="InterPro"/>
</dbReference>
<keyword evidence="8" id="KW-1185">Reference proteome</keyword>
<dbReference type="SUPFAM" id="SSF52172">
    <property type="entry name" value="CheY-like"/>
    <property type="match status" value="1"/>
</dbReference>
<dbReference type="EMBL" id="CP002432">
    <property type="protein sequence ID" value="ADU67262.1"/>
    <property type="molecule type" value="Genomic_DNA"/>
</dbReference>
<dbReference type="HOGENOM" id="CLU_000445_11_28_0"/>
<dbReference type="PROSITE" id="PS50887">
    <property type="entry name" value="GGDEF"/>
    <property type="match status" value="1"/>
</dbReference>
<dbReference type="InParanoid" id="E6W5X7"/>